<feature type="transmembrane region" description="Helical" evidence="9">
    <location>
        <begin position="179"/>
        <end position="200"/>
    </location>
</feature>
<proteinExistence type="inferred from homology"/>
<dbReference type="InterPro" id="IPR000109">
    <property type="entry name" value="POT_fam"/>
</dbReference>
<comment type="caution">
    <text evidence="10">The sequence shown here is derived from an EMBL/GenBank/DDBJ whole genome shotgun (WGS) entry which is preliminary data.</text>
</comment>
<dbReference type="NCBIfam" id="TIGR00924">
    <property type="entry name" value="yjdL_sub1_fam"/>
    <property type="match status" value="1"/>
</dbReference>
<feature type="transmembrane region" description="Helical" evidence="9">
    <location>
        <begin position="88"/>
        <end position="105"/>
    </location>
</feature>
<evidence type="ECO:0000256" key="8">
    <source>
        <dbReference type="RuleBase" id="RU003755"/>
    </source>
</evidence>
<protein>
    <submittedName>
        <fullName evidence="10">Amino acid transporter</fullName>
    </submittedName>
    <submittedName>
        <fullName evidence="11">MFS transporter</fullName>
    </submittedName>
</protein>
<dbReference type="Proteomes" id="UP000198302">
    <property type="component" value="Unassembled WGS sequence"/>
</dbReference>
<gene>
    <name evidence="11" type="ORF">B0A73_02330</name>
    <name evidence="10" type="ORF">IW18_05510</name>
</gene>
<feature type="transmembrane region" description="Helical" evidence="9">
    <location>
        <begin position="275"/>
        <end position="292"/>
    </location>
</feature>
<dbReference type="PROSITE" id="PS01023">
    <property type="entry name" value="PTR2_2"/>
    <property type="match status" value="1"/>
</dbReference>
<dbReference type="STRING" id="37752.IW18_05510"/>
<dbReference type="InterPro" id="IPR005279">
    <property type="entry name" value="Dipep/tripep_permease"/>
</dbReference>
<keyword evidence="2 8" id="KW-0813">Transport</keyword>
<feature type="transmembrane region" description="Helical" evidence="9">
    <location>
        <begin position="384"/>
        <end position="407"/>
    </location>
</feature>
<name>A0A0D0F2I5_9FLAO</name>
<sequence length="494" mass="55793">MEQKITLEEIQNFKGNYPKQLWYLFFVEMWERFCFYGMRGVLVIFMVDQLFLKEDHASEQYGAIQAFVYAFTFIGGIFADKVLGFKKSLFFGGIVMILGNLLIAVSPHDFFYYGIAFSIIGTGFFKPNVSSMVGELYHESDGRRDAGYGMFYAGINVGGLFGGALCVYLGKFYSWQLCFLSAAIVMFLGLITFLFTKKYLGPIGDSPLLNLTPQKRRIREIAVYALSILSLPFIFIMVKNTKYTDYFMYTIGTIAVSYFAYELFKLGDSKLQKKLFAAFLFVFFYFLFNSIYEQSGGSLSLFAKDNLNDKLLFFTIDPNVVNNSSNTFFVVVLSPLIGLLWIWLGKRKIEPNTLIKFGIGFLFLAASFYIFYLTRFFANSEGIASLNVFTFAYLVTTIGELCLGPIGMSIITKLSPKRLFGMMMGLWFLASAFGQLAAGKLGAEISRSNTGDTLVSKLQSYTEGYYQLAIYSLIAGVILLAISPIIRKLMQEVK</sequence>
<dbReference type="InterPro" id="IPR050171">
    <property type="entry name" value="MFS_Transporters"/>
</dbReference>
<evidence type="ECO:0000313" key="12">
    <source>
        <dbReference type="Proteomes" id="UP000032061"/>
    </source>
</evidence>
<feature type="transmembrane region" description="Helical" evidence="9">
    <location>
        <begin position="150"/>
        <end position="173"/>
    </location>
</feature>
<evidence type="ECO:0000256" key="4">
    <source>
        <dbReference type="ARBA" id="ARBA00022692"/>
    </source>
</evidence>
<comment type="subcellular location">
    <subcellularLocation>
        <location evidence="1">Cell membrane</location>
        <topology evidence="1">Multi-pass membrane protein</topology>
    </subcellularLocation>
    <subcellularLocation>
        <location evidence="8">Membrane</location>
        <topology evidence="8">Multi-pass membrane protein</topology>
    </subcellularLocation>
</comment>
<keyword evidence="6 9" id="KW-1133">Transmembrane helix</keyword>
<keyword evidence="5" id="KW-0571">Peptide transport</keyword>
<dbReference type="GO" id="GO:0006857">
    <property type="term" value="P:oligopeptide transport"/>
    <property type="evidence" value="ECO:0007669"/>
    <property type="project" value="InterPro"/>
</dbReference>
<evidence type="ECO:0000256" key="2">
    <source>
        <dbReference type="ARBA" id="ARBA00022448"/>
    </source>
</evidence>
<dbReference type="Pfam" id="PF00854">
    <property type="entry name" value="PTR2"/>
    <property type="match status" value="1"/>
</dbReference>
<dbReference type="InterPro" id="IPR018456">
    <property type="entry name" value="PTR2_symporter_CS"/>
</dbReference>
<evidence type="ECO:0000256" key="3">
    <source>
        <dbReference type="ARBA" id="ARBA00022475"/>
    </source>
</evidence>
<dbReference type="Proteomes" id="UP000032061">
    <property type="component" value="Unassembled WGS sequence"/>
</dbReference>
<dbReference type="EMBL" id="MUGX01000006">
    <property type="protein sequence ID" value="OXA90591.1"/>
    <property type="molecule type" value="Genomic_DNA"/>
</dbReference>
<dbReference type="GO" id="GO:0005886">
    <property type="term" value="C:plasma membrane"/>
    <property type="evidence" value="ECO:0007669"/>
    <property type="project" value="UniProtKB-SubCell"/>
</dbReference>
<evidence type="ECO:0000256" key="7">
    <source>
        <dbReference type="ARBA" id="ARBA00023136"/>
    </source>
</evidence>
<dbReference type="AlphaFoldDB" id="A0A0D0F2I5"/>
<feature type="transmembrane region" description="Helical" evidence="9">
    <location>
        <begin position="221"/>
        <end position="240"/>
    </location>
</feature>
<evidence type="ECO:0000256" key="9">
    <source>
        <dbReference type="SAM" id="Phobius"/>
    </source>
</evidence>
<keyword evidence="3" id="KW-1003">Cell membrane</keyword>
<evidence type="ECO:0000256" key="5">
    <source>
        <dbReference type="ARBA" id="ARBA00022856"/>
    </source>
</evidence>
<dbReference type="CDD" id="cd17346">
    <property type="entry name" value="MFS_DtpA_like"/>
    <property type="match status" value="1"/>
</dbReference>
<organism evidence="10 12">
    <name type="scientific">Flavobacterium hibernum</name>
    <dbReference type="NCBI Taxonomy" id="37752"/>
    <lineage>
        <taxon>Bacteria</taxon>
        <taxon>Pseudomonadati</taxon>
        <taxon>Bacteroidota</taxon>
        <taxon>Flavobacteriia</taxon>
        <taxon>Flavobacteriales</taxon>
        <taxon>Flavobacteriaceae</taxon>
        <taxon>Flavobacterium</taxon>
    </lineage>
</organism>
<feature type="transmembrane region" description="Helical" evidence="9">
    <location>
        <begin position="61"/>
        <end position="79"/>
    </location>
</feature>
<dbReference type="RefSeq" id="WP_041516576.1">
    <property type="nucleotide sequence ID" value="NZ_JPRK01000005.1"/>
</dbReference>
<dbReference type="PANTHER" id="PTHR23517">
    <property type="entry name" value="RESISTANCE PROTEIN MDTM, PUTATIVE-RELATED-RELATED"/>
    <property type="match status" value="1"/>
</dbReference>
<evidence type="ECO:0000256" key="1">
    <source>
        <dbReference type="ARBA" id="ARBA00004651"/>
    </source>
</evidence>
<keyword evidence="13" id="KW-1185">Reference proteome</keyword>
<evidence type="ECO:0000313" key="13">
    <source>
        <dbReference type="Proteomes" id="UP000198302"/>
    </source>
</evidence>
<dbReference type="SUPFAM" id="SSF103473">
    <property type="entry name" value="MFS general substrate transporter"/>
    <property type="match status" value="1"/>
</dbReference>
<keyword evidence="7 9" id="KW-0472">Membrane</keyword>
<keyword evidence="5" id="KW-0653">Protein transport</keyword>
<evidence type="ECO:0000256" key="6">
    <source>
        <dbReference type="ARBA" id="ARBA00022989"/>
    </source>
</evidence>
<dbReference type="PANTHER" id="PTHR23517:SF15">
    <property type="entry name" value="PROTON-DEPENDENT OLIGOPEPTIDE FAMILY TRANSPORT PROTEIN"/>
    <property type="match status" value="1"/>
</dbReference>
<reference evidence="11 13" key="2">
    <citation type="submission" date="2016-11" db="EMBL/GenBank/DDBJ databases">
        <title>Whole genomes of Flavobacteriaceae.</title>
        <authorList>
            <person name="Stine C."/>
            <person name="Li C."/>
            <person name="Tadesse D."/>
        </authorList>
    </citation>
    <scope>NUCLEOTIDE SEQUENCE [LARGE SCALE GENOMIC DNA]</scope>
    <source>
        <strain evidence="11 13">ATCC 51468</strain>
    </source>
</reference>
<evidence type="ECO:0000313" key="11">
    <source>
        <dbReference type="EMBL" id="OXA90591.1"/>
    </source>
</evidence>
<dbReference type="InterPro" id="IPR036259">
    <property type="entry name" value="MFS_trans_sf"/>
</dbReference>
<dbReference type="GO" id="GO:1904680">
    <property type="term" value="F:peptide transmembrane transporter activity"/>
    <property type="evidence" value="ECO:0007669"/>
    <property type="project" value="InterPro"/>
</dbReference>
<dbReference type="EMBL" id="JPRK01000005">
    <property type="protein sequence ID" value="KIO53801.1"/>
    <property type="molecule type" value="Genomic_DNA"/>
</dbReference>
<comment type="similarity">
    <text evidence="8">Belongs to the major facilitator superfamily. Proton-dependent oligopeptide transporter (POT/PTR) (TC 2.A.17) family.</text>
</comment>
<feature type="transmembrane region" description="Helical" evidence="9">
    <location>
        <begin position="357"/>
        <end position="378"/>
    </location>
</feature>
<dbReference type="OrthoDB" id="9772725at2"/>
<feature type="transmembrane region" description="Helical" evidence="9">
    <location>
        <begin position="465"/>
        <end position="486"/>
    </location>
</feature>
<reference evidence="10 12" key="1">
    <citation type="submission" date="2015-01" db="EMBL/GenBank/DDBJ databases">
        <title>Genome of Flavobacterium hibernum DSM 12611.</title>
        <authorList>
            <person name="Stropko S.J."/>
            <person name="Pipes S.E."/>
            <person name="Newman J.D."/>
        </authorList>
    </citation>
    <scope>NUCLEOTIDE SEQUENCE [LARGE SCALE GENOMIC DNA]</scope>
    <source>
        <strain evidence="10 12">DSM 12611</strain>
    </source>
</reference>
<feature type="transmembrane region" description="Helical" evidence="9">
    <location>
        <begin position="419"/>
        <end position="438"/>
    </location>
</feature>
<keyword evidence="4 8" id="KW-0812">Transmembrane</keyword>
<feature type="transmembrane region" description="Helical" evidence="9">
    <location>
        <begin position="21"/>
        <end position="46"/>
    </location>
</feature>
<feature type="transmembrane region" description="Helical" evidence="9">
    <location>
        <begin position="327"/>
        <end position="345"/>
    </location>
</feature>
<accession>A0A0D0F2I5</accession>
<evidence type="ECO:0000313" key="10">
    <source>
        <dbReference type="EMBL" id="KIO53801.1"/>
    </source>
</evidence>
<dbReference type="Gene3D" id="1.20.1250.20">
    <property type="entry name" value="MFS general substrate transporter like domains"/>
    <property type="match status" value="1"/>
</dbReference>